<gene>
    <name evidence="2" type="ORF">AIOL_003088</name>
</gene>
<protein>
    <submittedName>
        <fullName evidence="2">Putative UDP-glucose 4-epimerase</fullName>
    </submittedName>
</protein>
<dbReference type="PATRIC" id="fig|1675527.3.peg.3229"/>
<organism evidence="2 3">
    <name type="scientific">Candidatus Rhodobacter oscarellae</name>
    <dbReference type="NCBI Taxonomy" id="1675527"/>
    <lineage>
        <taxon>Bacteria</taxon>
        <taxon>Pseudomonadati</taxon>
        <taxon>Pseudomonadota</taxon>
        <taxon>Alphaproteobacteria</taxon>
        <taxon>Rhodobacterales</taxon>
        <taxon>Rhodobacter group</taxon>
        <taxon>Rhodobacter</taxon>
    </lineage>
</organism>
<dbReference type="STRING" id="1675527.AIOL_003088"/>
<dbReference type="SUPFAM" id="SSF51735">
    <property type="entry name" value="NAD(P)-binding Rossmann-fold domains"/>
    <property type="match status" value="1"/>
</dbReference>
<proteinExistence type="predicted"/>
<dbReference type="Proteomes" id="UP000037178">
    <property type="component" value="Unassembled WGS sequence"/>
</dbReference>
<dbReference type="InterPro" id="IPR001509">
    <property type="entry name" value="Epimerase_deHydtase"/>
</dbReference>
<sequence length="261" mass="26778">MLAQAWAGRGDMRWVSRAGPRRWALADGPSGLAPHLEGAGCVLCLAGVTAGSQAALAGNREIALAVLRATDIAAAAPHIFLASSMAVYGRAEGLSVEDGPTAPAGPYGQAKLEMEQASHALAAQAGLGLTQLRLGNVVGADVLGQNLAARRPITLDQFPDGRTPVRSYVDAERLALVLDRLIERAVSGQSLPPVLNLAAAPALEMGALLAAMGQTYQTRAAPEGALAVSEMSVKRLSALVPGAAAPVSAQQAARAWKAFRP</sequence>
<dbReference type="AlphaFoldDB" id="A0A0J9E5X5"/>
<evidence type="ECO:0000313" key="3">
    <source>
        <dbReference type="Proteomes" id="UP000037178"/>
    </source>
</evidence>
<name>A0A0J9E5X5_9RHOB</name>
<keyword evidence="3" id="KW-1185">Reference proteome</keyword>
<evidence type="ECO:0000259" key="1">
    <source>
        <dbReference type="Pfam" id="PF01370"/>
    </source>
</evidence>
<dbReference type="EMBL" id="LFTY01000002">
    <property type="protein sequence ID" value="KMW58117.1"/>
    <property type="molecule type" value="Genomic_DNA"/>
</dbReference>
<feature type="domain" description="NAD-dependent epimerase/dehydratase" evidence="1">
    <location>
        <begin position="57"/>
        <end position="141"/>
    </location>
</feature>
<evidence type="ECO:0000313" key="2">
    <source>
        <dbReference type="EMBL" id="KMW58117.1"/>
    </source>
</evidence>
<accession>A0A0J9E5X5</accession>
<dbReference type="Gene3D" id="3.40.50.720">
    <property type="entry name" value="NAD(P)-binding Rossmann-like Domain"/>
    <property type="match status" value="1"/>
</dbReference>
<reference evidence="2 3" key="1">
    <citation type="submission" date="2015-06" db="EMBL/GenBank/DDBJ databases">
        <title>Draft genome sequence of an Alphaproteobacteria species associated to the Mediterranean sponge Oscarella lobularis.</title>
        <authorList>
            <person name="Jourda C."/>
            <person name="Santini S."/>
            <person name="Claverie J.-M."/>
        </authorList>
    </citation>
    <scope>NUCLEOTIDE SEQUENCE [LARGE SCALE GENOMIC DNA]</scope>
    <source>
        <strain evidence="2">IGS</strain>
    </source>
</reference>
<dbReference type="InterPro" id="IPR036291">
    <property type="entry name" value="NAD(P)-bd_dom_sf"/>
</dbReference>
<dbReference type="Pfam" id="PF01370">
    <property type="entry name" value="Epimerase"/>
    <property type="match status" value="1"/>
</dbReference>
<comment type="caution">
    <text evidence="2">The sequence shown here is derived from an EMBL/GenBank/DDBJ whole genome shotgun (WGS) entry which is preliminary data.</text>
</comment>